<dbReference type="GeneID" id="29065690"/>
<accession>A0A142KAN4</accession>
<dbReference type="OrthoDB" id="9499at10239"/>
<dbReference type="KEGG" id="vg:29065690"/>
<gene>
    <name evidence="1" type="primary">8</name>
    <name evidence="1" type="ORF">SEA_NYMPHADORA_8</name>
</gene>
<dbReference type="EMBL" id="KU963255">
    <property type="protein sequence ID" value="AMS03167.1"/>
    <property type="molecule type" value="Genomic_DNA"/>
</dbReference>
<dbReference type="RefSeq" id="YP_009286053.1">
    <property type="nucleotide sequence ID" value="NC_031061.1"/>
</dbReference>
<evidence type="ECO:0000313" key="2">
    <source>
        <dbReference type="Proteomes" id="UP000201747"/>
    </source>
</evidence>
<evidence type="ECO:0000313" key="1">
    <source>
        <dbReference type="EMBL" id="AMS03167.1"/>
    </source>
</evidence>
<protein>
    <submittedName>
        <fullName evidence="1">Head-to-tail connector protein</fullName>
    </submittedName>
</protein>
<keyword evidence="2" id="KW-1185">Reference proteome</keyword>
<proteinExistence type="predicted"/>
<sequence length="181" mass="19695">MIDFSSHPPLIAKNDLPEEYREVDDVVFNGATAAIRDYCGWHIAPSKSDVVTLDHLGRRVLQVPSLNVTAVTSVVDADHKPISDYEWSHNGSLRRVRGWPKGYRSVTVSFTHGFAATPPSIVAVLVDMIADRLDAADTESKVTSAELDGAKLGFGGTDLDSMGARRNTGAAYGHALDRYRL</sequence>
<organism evidence="1 2">
    <name type="scientific">Gordonia phage Nymphadora</name>
    <dbReference type="NCBI Taxonomy" id="1821558"/>
    <lineage>
        <taxon>Viruses</taxon>
        <taxon>Duplodnaviria</taxon>
        <taxon>Heunggongvirae</taxon>
        <taxon>Uroviricota</taxon>
        <taxon>Caudoviricetes</taxon>
        <taxon>Nymbaxtervirinae</taxon>
        <taxon>Nymphadoravirus</taxon>
        <taxon>Nymphadoravirus nymphadora</taxon>
    </lineage>
</organism>
<name>A0A142KAN4_9CAUD</name>
<dbReference type="Proteomes" id="UP000201747">
    <property type="component" value="Segment"/>
</dbReference>
<reference evidence="2" key="1">
    <citation type="submission" date="2016-03" db="EMBL/GenBank/DDBJ databases">
        <authorList>
            <person name="Ploux O."/>
        </authorList>
    </citation>
    <scope>NUCLEOTIDE SEQUENCE [LARGE SCALE GENOMIC DNA]</scope>
</reference>